<proteinExistence type="predicted"/>
<dbReference type="GeneID" id="92841198"/>
<name>U1Y8S3_ANEAE</name>
<protein>
    <recommendedName>
        <fullName evidence="4">TcpE family protein</fullName>
    </recommendedName>
</protein>
<keyword evidence="3" id="KW-1185">Reference proteome</keyword>
<dbReference type="RefSeq" id="WP_021624113.1">
    <property type="nucleotide sequence ID" value="NZ_KE952892.1"/>
</dbReference>
<dbReference type="AlphaFoldDB" id="U1Y8S3"/>
<evidence type="ECO:0000313" key="3">
    <source>
        <dbReference type="Proteomes" id="UP000016511"/>
    </source>
</evidence>
<accession>U1Y8S3</accession>
<organism evidence="2 3">
    <name type="scientific">Aneurinibacillus aneurinilyticus ATCC 12856</name>
    <dbReference type="NCBI Taxonomy" id="649747"/>
    <lineage>
        <taxon>Bacteria</taxon>
        <taxon>Bacillati</taxon>
        <taxon>Bacillota</taxon>
        <taxon>Bacilli</taxon>
        <taxon>Bacillales</taxon>
        <taxon>Paenibacillaceae</taxon>
        <taxon>Aneurinibacillus group</taxon>
        <taxon>Aneurinibacillus</taxon>
    </lineage>
</organism>
<keyword evidence="1" id="KW-1133">Transmembrane helix</keyword>
<evidence type="ECO:0008006" key="4">
    <source>
        <dbReference type="Google" id="ProtNLM"/>
    </source>
</evidence>
<dbReference type="STRING" id="649747.HMPREF0083_04697"/>
<feature type="transmembrane region" description="Helical" evidence="1">
    <location>
        <begin position="57"/>
        <end position="75"/>
    </location>
</feature>
<comment type="caution">
    <text evidence="2">The sequence shown here is derived from an EMBL/GenBank/DDBJ whole genome shotgun (WGS) entry which is preliminary data.</text>
</comment>
<dbReference type="Proteomes" id="UP000016511">
    <property type="component" value="Unassembled WGS sequence"/>
</dbReference>
<gene>
    <name evidence="2" type="ORF">HMPREF0083_04697</name>
</gene>
<sequence length="230" mass="26474">MRYQSYKGLYKQDFTLPIKFLDDIDINFGSVMVFPILFLFNTLVTFLLSLGGMIPFVISRFWVILILTCLEMYALLKVPTAGKPLIVWLFYVPYFIFRVPKTTRAFVPVKLQKTWKPIWKIPFRPVTERKEGETEYAILPLQGQAKKFAGLTFKTRGATRFTFHPISRQVNIEVGTFEKLQEKKTVLNRLRPTTLEVGRGEVRLLHQAGETKVEYVPNIGGEEESNGASS</sequence>
<dbReference type="EMBL" id="AWSJ01000287">
    <property type="protein sequence ID" value="ERI07226.1"/>
    <property type="molecule type" value="Genomic_DNA"/>
</dbReference>
<evidence type="ECO:0000256" key="1">
    <source>
        <dbReference type="SAM" id="Phobius"/>
    </source>
</evidence>
<feature type="transmembrane region" description="Helical" evidence="1">
    <location>
        <begin position="81"/>
        <end position="97"/>
    </location>
</feature>
<keyword evidence="1" id="KW-0472">Membrane</keyword>
<evidence type="ECO:0000313" key="2">
    <source>
        <dbReference type="EMBL" id="ERI07226.1"/>
    </source>
</evidence>
<reference evidence="2 3" key="1">
    <citation type="submission" date="2013-08" db="EMBL/GenBank/DDBJ databases">
        <authorList>
            <person name="Weinstock G."/>
            <person name="Sodergren E."/>
            <person name="Wylie T."/>
            <person name="Fulton L."/>
            <person name="Fulton R."/>
            <person name="Fronick C."/>
            <person name="O'Laughlin M."/>
            <person name="Godfrey J."/>
            <person name="Miner T."/>
            <person name="Herter B."/>
            <person name="Appelbaum E."/>
            <person name="Cordes M."/>
            <person name="Lek S."/>
            <person name="Wollam A."/>
            <person name="Pepin K.H."/>
            <person name="Palsikar V.B."/>
            <person name="Mitreva M."/>
            <person name="Wilson R.K."/>
        </authorList>
    </citation>
    <scope>NUCLEOTIDE SEQUENCE [LARGE SCALE GENOMIC DNA]</scope>
    <source>
        <strain evidence="2 3">ATCC 12856</strain>
    </source>
</reference>
<dbReference type="PATRIC" id="fig|649747.3.peg.4227"/>
<dbReference type="HOGENOM" id="CLU_1202793_0_0_9"/>
<keyword evidence="1" id="KW-0812">Transmembrane</keyword>
<feature type="transmembrane region" description="Helical" evidence="1">
    <location>
        <begin position="26"/>
        <end position="50"/>
    </location>
</feature>